<evidence type="ECO:0000313" key="3">
    <source>
        <dbReference type="EMBL" id="KXT03907.1"/>
    </source>
</evidence>
<dbReference type="SMART" id="SM00546">
    <property type="entry name" value="CUE"/>
    <property type="match status" value="1"/>
</dbReference>
<dbReference type="STRING" id="321146.A0A139HNC3"/>
<feature type="region of interest" description="Disordered" evidence="1">
    <location>
        <begin position="184"/>
        <end position="211"/>
    </location>
</feature>
<dbReference type="PANTHER" id="PTHR16461">
    <property type="entry name" value="TOLL-INTERACTING PROTEIN"/>
    <property type="match status" value="1"/>
</dbReference>
<dbReference type="InterPro" id="IPR041807">
    <property type="entry name" value="Cue5/Don1_CUE"/>
</dbReference>
<feature type="compositionally biased region" description="Acidic residues" evidence="1">
    <location>
        <begin position="437"/>
        <end position="452"/>
    </location>
</feature>
<dbReference type="PANTHER" id="PTHR16461:SF5">
    <property type="entry name" value="TOLL-INTERACTING PROTEIN"/>
    <property type="match status" value="1"/>
</dbReference>
<dbReference type="Pfam" id="PF02845">
    <property type="entry name" value="CUE"/>
    <property type="match status" value="1"/>
</dbReference>
<feature type="domain" description="CUE" evidence="2">
    <location>
        <begin position="142"/>
        <end position="185"/>
    </location>
</feature>
<proteinExistence type="predicted"/>
<feature type="region of interest" description="Disordered" evidence="1">
    <location>
        <begin position="297"/>
        <end position="509"/>
    </location>
</feature>
<keyword evidence="4" id="KW-1185">Reference proteome</keyword>
<feature type="compositionally biased region" description="Basic and acidic residues" evidence="1">
    <location>
        <begin position="409"/>
        <end position="425"/>
    </location>
</feature>
<feature type="region of interest" description="Disordered" evidence="1">
    <location>
        <begin position="224"/>
        <end position="281"/>
    </location>
</feature>
<evidence type="ECO:0000259" key="2">
    <source>
        <dbReference type="PROSITE" id="PS51140"/>
    </source>
</evidence>
<evidence type="ECO:0000256" key="1">
    <source>
        <dbReference type="SAM" id="MobiDB-lite"/>
    </source>
</evidence>
<sequence>MLDRQGSSGRWRCLGGNVTEDAGAAPKQLPGIANNTFYSKKFHIPHPDVLRIAFAQSIGSRANPFDMAKDSPPVSPIRPEESVTTREEMNFDDEQETGTISPQGHETPTKPPAKAPSPRPRVSFQDGHEEIPPTKPPRPMSPMQQAENTLIEAFPTIDTKVVKAVLHASGGKVEPAFNALLGMSDPDFKPEEHTPAPAQPPRPALRNPMSQVEADEMYARQLAEQYNRGGQRSQTRYNQREPGTRRPNQQRFDGDDDRERSFFDDELPEIGRNIQQGFMETQKTVTNWINNFKKKIDGEDEDEDLYSSSQAGSRQSTGMGRQNFGPSQSEQLRGIRRSAEQQRRSTEAQRYDADPREFDDGEFERLELRDDEAPPPQPPRTSSRKTANPDLFKPQPKPPQSGPVDEVDAAERKQAGNAADSDKAAKWKPLTSVAPNPEDDNDPFSLGDDEEDKDKTDDLRKEDSERLKEAARNSVSGASGDPARKPSESETTASGRNKEAEELLSGKKA</sequence>
<evidence type="ECO:0000313" key="4">
    <source>
        <dbReference type="Proteomes" id="UP000070133"/>
    </source>
</evidence>
<feature type="compositionally biased region" description="Polar residues" evidence="1">
    <location>
        <begin position="97"/>
        <end position="106"/>
    </location>
</feature>
<feature type="compositionally biased region" description="Polar residues" evidence="1">
    <location>
        <begin position="228"/>
        <end position="237"/>
    </location>
</feature>
<feature type="compositionally biased region" description="Basic and acidic residues" evidence="1">
    <location>
        <begin position="453"/>
        <end position="471"/>
    </location>
</feature>
<feature type="compositionally biased region" description="Basic and acidic residues" evidence="1">
    <location>
        <begin position="337"/>
        <end position="372"/>
    </location>
</feature>
<dbReference type="AlphaFoldDB" id="A0A139HNC3"/>
<feature type="compositionally biased region" description="Basic and acidic residues" evidence="1">
    <location>
        <begin position="496"/>
        <end position="509"/>
    </location>
</feature>
<reference evidence="3 4" key="1">
    <citation type="submission" date="2015-07" db="EMBL/GenBank/DDBJ databases">
        <title>Comparative genomics of the Sigatoka disease complex on banana suggests a link between parallel evolutionary changes in Pseudocercospora fijiensis and Pseudocercospora eumusae and increased virulence on the banana host.</title>
        <authorList>
            <person name="Chang T.-C."/>
            <person name="Salvucci A."/>
            <person name="Crous P.W."/>
            <person name="Stergiopoulos I."/>
        </authorList>
    </citation>
    <scope>NUCLEOTIDE SEQUENCE [LARGE SCALE GENOMIC DNA]</scope>
    <source>
        <strain evidence="3 4">CBS 114824</strain>
    </source>
</reference>
<protein>
    <recommendedName>
        <fullName evidence="2">CUE domain-containing protein</fullName>
    </recommendedName>
</protein>
<feature type="region of interest" description="Disordered" evidence="1">
    <location>
        <begin position="63"/>
        <end position="144"/>
    </location>
</feature>
<dbReference type="EMBL" id="LFZN01000025">
    <property type="protein sequence ID" value="KXT03907.1"/>
    <property type="molecule type" value="Genomic_DNA"/>
</dbReference>
<dbReference type="GO" id="GO:0043130">
    <property type="term" value="F:ubiquitin binding"/>
    <property type="evidence" value="ECO:0007669"/>
    <property type="project" value="InterPro"/>
</dbReference>
<dbReference type="OrthoDB" id="9942608at2759"/>
<dbReference type="GO" id="GO:0031624">
    <property type="term" value="F:ubiquitin conjugating enzyme binding"/>
    <property type="evidence" value="ECO:0007669"/>
    <property type="project" value="TreeGrafter"/>
</dbReference>
<dbReference type="GO" id="GO:0006511">
    <property type="term" value="P:ubiquitin-dependent protein catabolic process"/>
    <property type="evidence" value="ECO:0007669"/>
    <property type="project" value="TreeGrafter"/>
</dbReference>
<dbReference type="CDD" id="cd14372">
    <property type="entry name" value="CUE_Cue5p_like"/>
    <property type="match status" value="1"/>
</dbReference>
<feature type="compositionally biased region" description="Polar residues" evidence="1">
    <location>
        <begin position="306"/>
        <end position="331"/>
    </location>
</feature>
<dbReference type="SUPFAM" id="SSF46934">
    <property type="entry name" value="UBA-like"/>
    <property type="match status" value="1"/>
</dbReference>
<dbReference type="Gene3D" id="1.10.8.10">
    <property type="entry name" value="DNA helicase RuvA subunit, C-terminal domain"/>
    <property type="match status" value="1"/>
</dbReference>
<dbReference type="PROSITE" id="PS51140">
    <property type="entry name" value="CUE"/>
    <property type="match status" value="1"/>
</dbReference>
<dbReference type="FunFam" id="1.10.8.10:FF:000064">
    <property type="entry name" value="Similar to CUE domain-containing protein"/>
    <property type="match status" value="1"/>
</dbReference>
<gene>
    <name evidence="3" type="ORF">AC578_9305</name>
</gene>
<organism evidence="3 4">
    <name type="scientific">Pseudocercospora eumusae</name>
    <dbReference type="NCBI Taxonomy" id="321146"/>
    <lineage>
        <taxon>Eukaryota</taxon>
        <taxon>Fungi</taxon>
        <taxon>Dikarya</taxon>
        <taxon>Ascomycota</taxon>
        <taxon>Pezizomycotina</taxon>
        <taxon>Dothideomycetes</taxon>
        <taxon>Dothideomycetidae</taxon>
        <taxon>Mycosphaerellales</taxon>
        <taxon>Mycosphaerellaceae</taxon>
        <taxon>Pseudocercospora</taxon>
    </lineage>
</organism>
<feature type="compositionally biased region" description="Basic and acidic residues" evidence="1">
    <location>
        <begin position="78"/>
        <end position="89"/>
    </location>
</feature>
<accession>A0A139HNC3</accession>
<dbReference type="Proteomes" id="UP000070133">
    <property type="component" value="Unassembled WGS sequence"/>
</dbReference>
<feature type="compositionally biased region" description="Pro residues" evidence="1">
    <location>
        <begin position="109"/>
        <end position="119"/>
    </location>
</feature>
<dbReference type="InterPro" id="IPR003892">
    <property type="entry name" value="CUE"/>
</dbReference>
<dbReference type="GO" id="GO:0005737">
    <property type="term" value="C:cytoplasm"/>
    <property type="evidence" value="ECO:0007669"/>
    <property type="project" value="TreeGrafter"/>
</dbReference>
<name>A0A139HNC3_9PEZI</name>
<comment type="caution">
    <text evidence="3">The sequence shown here is derived from an EMBL/GenBank/DDBJ whole genome shotgun (WGS) entry which is preliminary data.</text>
</comment>
<dbReference type="InterPro" id="IPR009060">
    <property type="entry name" value="UBA-like_sf"/>
</dbReference>